<dbReference type="PROSITE" id="PS00798">
    <property type="entry name" value="ALDOKETO_REDUCTASE_1"/>
    <property type="match status" value="1"/>
</dbReference>
<keyword evidence="2" id="KW-0521">NADP</keyword>
<evidence type="ECO:0000256" key="4">
    <source>
        <dbReference type="PIRSR" id="PIRSR000097-1"/>
    </source>
</evidence>
<evidence type="ECO:0000259" key="7">
    <source>
        <dbReference type="Pfam" id="PF00248"/>
    </source>
</evidence>
<dbReference type="InterPro" id="IPR023210">
    <property type="entry name" value="NADP_OxRdtase_dom"/>
</dbReference>
<evidence type="ECO:0000313" key="8">
    <source>
        <dbReference type="EMBL" id="CAE0420624.1"/>
    </source>
</evidence>
<feature type="binding site" evidence="5">
    <location>
        <position position="112"/>
    </location>
    <ligand>
        <name>substrate</name>
    </ligand>
</feature>
<evidence type="ECO:0000256" key="6">
    <source>
        <dbReference type="PIRSR" id="PIRSR000097-3"/>
    </source>
</evidence>
<reference evidence="8" key="1">
    <citation type="submission" date="2021-01" db="EMBL/GenBank/DDBJ databases">
        <authorList>
            <person name="Corre E."/>
            <person name="Pelletier E."/>
            <person name="Niang G."/>
            <person name="Scheremetjew M."/>
            <person name="Finn R."/>
            <person name="Kale V."/>
            <person name="Holt S."/>
            <person name="Cochrane G."/>
            <person name="Meng A."/>
            <person name="Brown T."/>
            <person name="Cohen L."/>
        </authorList>
    </citation>
    <scope>NUCLEOTIDE SEQUENCE</scope>
    <source>
        <strain evidence="8">CCMP127</strain>
    </source>
</reference>
<dbReference type="Gene3D" id="3.20.20.100">
    <property type="entry name" value="NADP-dependent oxidoreductase domain"/>
    <property type="match status" value="1"/>
</dbReference>
<dbReference type="FunFam" id="3.20.20.100:FF:000006">
    <property type="entry name" value="Aldo-keto reductase family 1 member A1"/>
    <property type="match status" value="1"/>
</dbReference>
<dbReference type="SUPFAM" id="SSF51430">
    <property type="entry name" value="NAD(P)-linked oxidoreductase"/>
    <property type="match status" value="1"/>
</dbReference>
<evidence type="ECO:0000256" key="1">
    <source>
        <dbReference type="ARBA" id="ARBA00007905"/>
    </source>
</evidence>
<dbReference type="AlphaFoldDB" id="A0A7S3P8T0"/>
<dbReference type="PRINTS" id="PR00069">
    <property type="entry name" value="ALDKETRDTASE"/>
</dbReference>
<gene>
    <name evidence="8" type="ORF">ACOF00016_LOCUS17345</name>
</gene>
<keyword evidence="3" id="KW-0560">Oxidoreductase</keyword>
<comment type="similarity">
    <text evidence="1">Belongs to the aldo/keto reductase family.</text>
</comment>
<dbReference type="GO" id="GO:0016491">
    <property type="term" value="F:oxidoreductase activity"/>
    <property type="evidence" value="ECO:0007669"/>
    <property type="project" value="UniProtKB-KW"/>
</dbReference>
<proteinExistence type="inferred from homology"/>
<dbReference type="PANTHER" id="PTHR11732">
    <property type="entry name" value="ALDO/KETO REDUCTASE"/>
    <property type="match status" value="1"/>
</dbReference>
<dbReference type="InterPro" id="IPR018170">
    <property type="entry name" value="Aldo/ket_reductase_CS"/>
</dbReference>
<dbReference type="Pfam" id="PF00248">
    <property type="entry name" value="Aldo_ket_red"/>
    <property type="match status" value="1"/>
</dbReference>
<feature type="site" description="Lowers pKa of active site Tyr" evidence="6">
    <location>
        <position position="79"/>
    </location>
</feature>
<name>A0A7S3P8T0_9STRA</name>
<dbReference type="PIRSF" id="PIRSF000097">
    <property type="entry name" value="AKR"/>
    <property type="match status" value="1"/>
</dbReference>
<feature type="active site" description="Proton donor" evidence="4">
    <location>
        <position position="50"/>
    </location>
</feature>
<evidence type="ECO:0000256" key="2">
    <source>
        <dbReference type="ARBA" id="ARBA00022857"/>
    </source>
</evidence>
<dbReference type="InterPro" id="IPR020471">
    <property type="entry name" value="AKR"/>
</dbReference>
<dbReference type="PROSITE" id="PS00062">
    <property type="entry name" value="ALDOKETO_REDUCTASE_2"/>
    <property type="match status" value="1"/>
</dbReference>
<organism evidence="8">
    <name type="scientific">Amphora coffeiformis</name>
    <dbReference type="NCBI Taxonomy" id="265554"/>
    <lineage>
        <taxon>Eukaryota</taxon>
        <taxon>Sar</taxon>
        <taxon>Stramenopiles</taxon>
        <taxon>Ochrophyta</taxon>
        <taxon>Bacillariophyta</taxon>
        <taxon>Bacillariophyceae</taxon>
        <taxon>Bacillariophycidae</taxon>
        <taxon>Thalassiophysales</taxon>
        <taxon>Catenulaceae</taxon>
        <taxon>Amphora</taxon>
    </lineage>
</organism>
<feature type="domain" description="NADP-dependent oxidoreductase" evidence="7">
    <location>
        <begin position="17"/>
        <end position="288"/>
    </location>
</feature>
<dbReference type="EMBL" id="HBIM01023438">
    <property type="protein sequence ID" value="CAE0420624.1"/>
    <property type="molecule type" value="Transcribed_RNA"/>
</dbReference>
<evidence type="ECO:0000256" key="5">
    <source>
        <dbReference type="PIRSR" id="PIRSR000097-2"/>
    </source>
</evidence>
<accession>A0A7S3P8T0</accession>
<evidence type="ECO:0000256" key="3">
    <source>
        <dbReference type="ARBA" id="ARBA00023002"/>
    </source>
</evidence>
<sequence>MTNDYVNLSSGLQMPLLGLGTWKSEPGVVEEAVEAAIRMGYRHIDCAAVYGNEAEVGFALKKCLDANVCNREELFVTSKLWIDSKAPEDVIPALRESLEKLRLDYLDLYLIHWPVSLVKGSDSKEFHTEENLPNSKIWEKLEEAVALGYVKSIGVSNFSDRKLEKLLEHAKIPPAVNQIERHPYLQRQKLMQYCRLKQIHVTSYCPLGSMDRPISLKESNEPILLQAPEVKQIASKHGCTPAQVLIRWSITTGSSVIPKSTNKERLKENLDSLKVKLSPEDLAVIGKLEQGVRFVDGSFWCQPENSPWTMETLWDGV</sequence>
<protein>
    <recommendedName>
        <fullName evidence="7">NADP-dependent oxidoreductase domain-containing protein</fullName>
    </recommendedName>
</protein>
<dbReference type="InterPro" id="IPR036812">
    <property type="entry name" value="NAD(P)_OxRdtase_dom_sf"/>
</dbReference>